<evidence type="ECO:0000313" key="3">
    <source>
        <dbReference type="Proteomes" id="UP000253324"/>
    </source>
</evidence>
<organism evidence="2 3">
    <name type="scientific">Phyllobacterium bourgognense</name>
    <dbReference type="NCBI Taxonomy" id="314236"/>
    <lineage>
        <taxon>Bacteria</taxon>
        <taxon>Pseudomonadati</taxon>
        <taxon>Pseudomonadota</taxon>
        <taxon>Alphaproteobacteria</taxon>
        <taxon>Hyphomicrobiales</taxon>
        <taxon>Phyllobacteriaceae</taxon>
        <taxon>Phyllobacterium</taxon>
    </lineage>
</organism>
<reference evidence="2 3" key="1">
    <citation type="submission" date="2018-07" db="EMBL/GenBank/DDBJ databases">
        <title>Genomic Encyclopedia of Type Strains, Phase III (KMG-III): the genomes of soil and plant-associated and newly described type strains.</title>
        <authorList>
            <person name="Whitman W."/>
        </authorList>
    </citation>
    <scope>NUCLEOTIDE SEQUENCE [LARGE SCALE GENOMIC DNA]</scope>
    <source>
        <strain evidence="2 3">31-25a</strain>
    </source>
</reference>
<dbReference type="AlphaFoldDB" id="A0A368YY48"/>
<dbReference type="OrthoDB" id="8116316at2"/>
<sequence>MTGYLKIAGSAVLYGMIAATSPVQATEPDRNVKEGQAVVTTLGSDTSAVTYWVSQSDGWHVVTTVDTKNAAVSSETGNHAVVRFSAILQPGQSHSISIPVAVGEKQPALLIRRVADRIEVETDPALLN</sequence>
<evidence type="ECO:0000313" key="2">
    <source>
        <dbReference type="EMBL" id="RCW84488.1"/>
    </source>
</evidence>
<proteinExistence type="predicted"/>
<feature type="chain" id="PRO_5016711504" evidence="1">
    <location>
        <begin position="26"/>
        <end position="128"/>
    </location>
</feature>
<dbReference type="RefSeq" id="WP_114429759.1">
    <property type="nucleotide sequence ID" value="NZ_QPJM01000004.1"/>
</dbReference>
<keyword evidence="3" id="KW-1185">Reference proteome</keyword>
<dbReference type="EMBL" id="QPJM01000004">
    <property type="protein sequence ID" value="RCW84488.1"/>
    <property type="molecule type" value="Genomic_DNA"/>
</dbReference>
<gene>
    <name evidence="2" type="ORF">C7476_104243</name>
</gene>
<feature type="signal peptide" evidence="1">
    <location>
        <begin position="1"/>
        <end position="25"/>
    </location>
</feature>
<evidence type="ECO:0000256" key="1">
    <source>
        <dbReference type="SAM" id="SignalP"/>
    </source>
</evidence>
<accession>A0A368YY48</accession>
<comment type="caution">
    <text evidence="2">The sequence shown here is derived from an EMBL/GenBank/DDBJ whole genome shotgun (WGS) entry which is preliminary data.</text>
</comment>
<dbReference type="Proteomes" id="UP000253324">
    <property type="component" value="Unassembled WGS sequence"/>
</dbReference>
<keyword evidence="1" id="KW-0732">Signal</keyword>
<protein>
    <submittedName>
        <fullName evidence="2">Uncharacterized protein</fullName>
    </submittedName>
</protein>
<name>A0A368YY48_9HYPH</name>